<evidence type="ECO:0000256" key="3">
    <source>
        <dbReference type="ARBA" id="ARBA00022748"/>
    </source>
</evidence>
<keyword evidence="2 6" id="KW-0812">Transmembrane</keyword>
<dbReference type="InterPro" id="IPR007816">
    <property type="entry name" value="ResB-like_domain"/>
</dbReference>
<feature type="domain" description="ResB-like" evidence="8">
    <location>
        <begin position="77"/>
        <end position="189"/>
    </location>
</feature>
<feature type="transmembrane region" description="Helical" evidence="6">
    <location>
        <begin position="46"/>
        <end position="68"/>
    </location>
</feature>
<feature type="transmembrane region" description="Helical" evidence="6">
    <location>
        <begin position="754"/>
        <end position="773"/>
    </location>
</feature>
<feature type="transmembrane region" description="Helical" evidence="6">
    <location>
        <begin position="80"/>
        <end position="101"/>
    </location>
</feature>
<evidence type="ECO:0000313" key="9">
    <source>
        <dbReference type="EMBL" id="MBC5617453.1"/>
    </source>
</evidence>
<dbReference type="PANTHER" id="PTHR30071">
    <property type="entry name" value="HEME EXPORTER PROTEIN C"/>
    <property type="match status" value="1"/>
</dbReference>
<protein>
    <submittedName>
        <fullName evidence="9">Cytochrome c biogenesis protein CcsA</fullName>
    </submittedName>
</protein>
<evidence type="ECO:0000256" key="2">
    <source>
        <dbReference type="ARBA" id="ARBA00022692"/>
    </source>
</evidence>
<dbReference type="Pfam" id="PF01578">
    <property type="entry name" value="Cytochrom_C_asm"/>
    <property type="match status" value="1"/>
</dbReference>
<feature type="transmembrane region" description="Helical" evidence="6">
    <location>
        <begin position="552"/>
        <end position="568"/>
    </location>
</feature>
<keyword evidence="10" id="KW-1185">Reference proteome</keyword>
<gene>
    <name evidence="9" type="primary">ccsA</name>
    <name evidence="9" type="ORF">H8S08_10560</name>
</gene>
<evidence type="ECO:0000256" key="1">
    <source>
        <dbReference type="ARBA" id="ARBA00004141"/>
    </source>
</evidence>
<sequence>MNLLNDIRILLTRWSTAFVLLGVLAVAMAGATLIEAGMNLQAARGIIYNAWWFDLLLLLLCVNFMLIGRRLNLWSRRRRGALLLHYGFVVILAGAFITHMWGEEGYMHIREGETARRMMTPDRKVQTLPFSVTLNRFTLHRYHGSQSPSSYESDVTIRYRDDVSHRKIYMNNIARVGGYRLYQSSYDPDEQGTILSVNHDPVGTAVSYAGYFLLIAGLIVALCQKGSRFRTLYAKLGKATLVVLFAGSSVVAVAAARPATPGGIAPETAERFGRLLLQSSDGRIEPVDSYASEILRKLYHRDSYGNLNANQVLAGILTDRQTWGREPILYIGQNPLPEEACFPDKYVSFDAMFDDRGDYRLKKQVETIYAKPPAHRTKPEQTLLKLDEKVNILYALLNGQMFPIFPVAGSQRWISPGDDRTEADTVLTPRLFAAFRNALTQTDPQAAGRALDAIRQYQQARTPSLQPLRIEAEILYNRADIFRISFRAYLILGGILLVTALRGMFGKNKRRATLAARVVSIAIFIVFALHTFGLGLRSYISGHAPWTNAYESMVYVAWATVLSGIVFARRSKLALALAALLGGVVLFVSNLNWLDPQITPLVPVLKSYWLMIHVSVITASYGFFGICAACGIASLIATIAGKNLAELRIINEMAMLVGLVLLTTGIFFGAVWANESWGRYWGWDPKETWALITMIVYAVTTHLHFIPRLNTNPLVFDVMSVVGFSTVLMTFFGVNYYLSGLHSYGKSEGFSPEIVLAAGAGVLVLVAVAAVRYHKNKKTS</sequence>
<evidence type="ECO:0000259" key="8">
    <source>
        <dbReference type="Pfam" id="PF05140"/>
    </source>
</evidence>
<accession>A0ABR7CP75</accession>
<feature type="transmembrane region" description="Helical" evidence="6">
    <location>
        <begin position="486"/>
        <end position="505"/>
    </location>
</feature>
<feature type="transmembrane region" description="Helical" evidence="6">
    <location>
        <begin position="688"/>
        <end position="707"/>
    </location>
</feature>
<feature type="transmembrane region" description="Helical" evidence="6">
    <location>
        <begin position="205"/>
        <end position="224"/>
    </location>
</feature>
<dbReference type="RefSeq" id="WP_101570578.1">
    <property type="nucleotide sequence ID" value="NZ_JACOOK010000006.1"/>
</dbReference>
<comment type="caution">
    <text evidence="9">The sequence shown here is derived from an EMBL/GenBank/DDBJ whole genome shotgun (WGS) entry which is preliminary data.</text>
</comment>
<feature type="domain" description="Cytochrome c assembly protein" evidence="7">
    <location>
        <begin position="546"/>
        <end position="742"/>
    </location>
</feature>
<proteinExistence type="predicted"/>
<dbReference type="Pfam" id="PF05140">
    <property type="entry name" value="ResB"/>
    <property type="match status" value="1"/>
</dbReference>
<comment type="subcellular location">
    <subcellularLocation>
        <location evidence="1">Membrane</location>
        <topology evidence="1">Multi-pass membrane protein</topology>
    </subcellularLocation>
</comment>
<dbReference type="InterPro" id="IPR002541">
    <property type="entry name" value="Cyt_c_assembly"/>
</dbReference>
<evidence type="ECO:0000256" key="5">
    <source>
        <dbReference type="ARBA" id="ARBA00023136"/>
    </source>
</evidence>
<dbReference type="InterPro" id="IPR045062">
    <property type="entry name" value="Cyt_c_biogenesis_CcsA/CcmC"/>
</dbReference>
<feature type="transmembrane region" description="Helical" evidence="6">
    <location>
        <begin position="517"/>
        <end position="540"/>
    </location>
</feature>
<dbReference type="Proteomes" id="UP000636891">
    <property type="component" value="Unassembled WGS sequence"/>
</dbReference>
<evidence type="ECO:0000256" key="6">
    <source>
        <dbReference type="SAM" id="Phobius"/>
    </source>
</evidence>
<evidence type="ECO:0000313" key="10">
    <source>
        <dbReference type="Proteomes" id="UP000636891"/>
    </source>
</evidence>
<evidence type="ECO:0000259" key="7">
    <source>
        <dbReference type="Pfam" id="PF01578"/>
    </source>
</evidence>
<name>A0ABR7CP75_9BACT</name>
<dbReference type="PANTHER" id="PTHR30071:SF1">
    <property type="entry name" value="CYTOCHROME B_B6 PROTEIN-RELATED"/>
    <property type="match status" value="1"/>
</dbReference>
<evidence type="ECO:0000256" key="4">
    <source>
        <dbReference type="ARBA" id="ARBA00022989"/>
    </source>
</evidence>
<keyword evidence="3" id="KW-0201">Cytochrome c-type biogenesis</keyword>
<feature type="transmembrane region" description="Helical" evidence="6">
    <location>
        <begin position="236"/>
        <end position="256"/>
    </location>
</feature>
<feature type="transmembrane region" description="Helical" evidence="6">
    <location>
        <begin position="714"/>
        <end position="734"/>
    </location>
</feature>
<dbReference type="EMBL" id="JACOOK010000006">
    <property type="protein sequence ID" value="MBC5617453.1"/>
    <property type="molecule type" value="Genomic_DNA"/>
</dbReference>
<feature type="transmembrane region" description="Helical" evidence="6">
    <location>
        <begin position="653"/>
        <end position="673"/>
    </location>
</feature>
<feature type="transmembrane region" description="Helical" evidence="6">
    <location>
        <begin position="614"/>
        <end position="641"/>
    </location>
</feature>
<feature type="transmembrane region" description="Helical" evidence="6">
    <location>
        <begin position="12"/>
        <end position="34"/>
    </location>
</feature>
<keyword evidence="4 6" id="KW-1133">Transmembrane helix</keyword>
<reference evidence="9 10" key="1">
    <citation type="submission" date="2020-08" db="EMBL/GenBank/DDBJ databases">
        <title>Genome public.</title>
        <authorList>
            <person name="Liu C."/>
            <person name="Sun Q."/>
        </authorList>
    </citation>
    <scope>NUCLEOTIDE SEQUENCE [LARGE SCALE GENOMIC DNA]</scope>
    <source>
        <strain evidence="9 10">New-7</strain>
    </source>
</reference>
<keyword evidence="5 6" id="KW-0472">Membrane</keyword>
<organism evidence="9 10">
    <name type="scientific">Alistipes hominis</name>
    <dbReference type="NCBI Taxonomy" id="2763015"/>
    <lineage>
        <taxon>Bacteria</taxon>
        <taxon>Pseudomonadati</taxon>
        <taxon>Bacteroidota</taxon>
        <taxon>Bacteroidia</taxon>
        <taxon>Bacteroidales</taxon>
        <taxon>Rikenellaceae</taxon>
        <taxon>Alistipes</taxon>
    </lineage>
</organism>
<feature type="transmembrane region" description="Helical" evidence="6">
    <location>
        <begin position="575"/>
        <end position="594"/>
    </location>
</feature>